<dbReference type="GO" id="GO:0005829">
    <property type="term" value="C:cytosol"/>
    <property type="evidence" value="ECO:0007669"/>
    <property type="project" value="TreeGrafter"/>
</dbReference>
<feature type="domain" description="Dihydroxy-acid/6-phosphogluconate dehydratase C-terminal" evidence="12">
    <location>
        <begin position="410"/>
        <end position="602"/>
    </location>
</feature>
<dbReference type="GO" id="GO:0019521">
    <property type="term" value="P:D-gluconate metabolic process"/>
    <property type="evidence" value="ECO:0007669"/>
    <property type="project" value="UniProtKB-KW"/>
</dbReference>
<dbReference type="AlphaFoldDB" id="A0A4R1ETE5"/>
<evidence type="ECO:0000256" key="5">
    <source>
        <dbReference type="ARBA" id="ARBA00023014"/>
    </source>
</evidence>
<keyword evidence="3 9" id="KW-0479">Metal-binding</keyword>
<dbReference type="FunFam" id="3.50.30.80:FF:000001">
    <property type="entry name" value="Dihydroxy-acid dehydratase"/>
    <property type="match status" value="1"/>
</dbReference>
<dbReference type="PANTHER" id="PTHR43661:SF1">
    <property type="entry name" value="PHOSPHOGLUCONATE DEHYDRATASE"/>
    <property type="match status" value="1"/>
</dbReference>
<evidence type="ECO:0000313" key="13">
    <source>
        <dbReference type="EMBL" id="TCJ83202.1"/>
    </source>
</evidence>
<dbReference type="EC" id="4.2.1.12" evidence="9 10"/>
<evidence type="ECO:0000256" key="3">
    <source>
        <dbReference type="ARBA" id="ARBA00022723"/>
    </source>
</evidence>
<dbReference type="EMBL" id="SMFQ01000005">
    <property type="protein sequence ID" value="TCJ83202.1"/>
    <property type="molecule type" value="Genomic_DNA"/>
</dbReference>
<comment type="caution">
    <text evidence="13">The sequence shown here is derived from an EMBL/GenBank/DDBJ whole genome shotgun (WGS) entry which is preliminary data.</text>
</comment>
<comment type="function">
    <text evidence="9">Catalyzes the dehydration of 6-phospho-D-gluconate to 2-dehydro-3-deoxy-6-phospho-D-gluconate.</text>
</comment>
<accession>A0A4R1ETE5</accession>
<keyword evidence="4 9" id="KW-0408">Iron</keyword>
<evidence type="ECO:0000256" key="10">
    <source>
        <dbReference type="NCBIfam" id="TIGR01196"/>
    </source>
</evidence>
<comment type="pathway">
    <text evidence="9">Carbohydrate metabolism; Entner-Doudoroff pathway.</text>
</comment>
<dbReference type="Pfam" id="PF00920">
    <property type="entry name" value="ILVD_EDD_N"/>
    <property type="match status" value="1"/>
</dbReference>
<dbReference type="Pfam" id="PF24877">
    <property type="entry name" value="ILV_EDD_C"/>
    <property type="match status" value="1"/>
</dbReference>
<evidence type="ECO:0000256" key="7">
    <source>
        <dbReference type="ARBA" id="ARBA00023239"/>
    </source>
</evidence>
<feature type="binding site" evidence="9">
    <location>
        <position position="221"/>
    </location>
    <ligand>
        <name>[4Fe-4S] cluster</name>
        <dbReference type="ChEBI" id="CHEBI:49883"/>
    </ligand>
</feature>
<dbReference type="InterPro" id="IPR056740">
    <property type="entry name" value="ILV_EDD_C"/>
</dbReference>
<dbReference type="GO" id="GO:0004456">
    <property type="term" value="F:phosphogluconate dehydratase activity"/>
    <property type="evidence" value="ECO:0007669"/>
    <property type="project" value="UniProtKB-UniRule"/>
</dbReference>
<comment type="similarity">
    <text evidence="1 9">Belongs to the IlvD/Edd family.</text>
</comment>
<evidence type="ECO:0000259" key="11">
    <source>
        <dbReference type="Pfam" id="PF00920"/>
    </source>
</evidence>
<protein>
    <recommendedName>
        <fullName evidence="9 10">Phosphogluconate dehydratase</fullName>
        <ecNumber evidence="9 10">4.2.1.12</ecNumber>
    </recommendedName>
</protein>
<dbReference type="InterPro" id="IPR037237">
    <property type="entry name" value="IlvD/EDD_N"/>
</dbReference>
<evidence type="ECO:0000256" key="8">
    <source>
        <dbReference type="ARBA" id="ARBA00023277"/>
    </source>
</evidence>
<dbReference type="UniPathway" id="UPA00226"/>
<dbReference type="PROSITE" id="PS00886">
    <property type="entry name" value="ILVD_EDD_1"/>
    <property type="match status" value="1"/>
</dbReference>
<dbReference type="InterPro" id="IPR042096">
    <property type="entry name" value="Dihydro-acid_dehy_C"/>
</dbReference>
<keyword evidence="5 9" id="KW-0411">Iron-sulfur</keyword>
<dbReference type="PROSITE" id="PS00887">
    <property type="entry name" value="ILVD_EDD_2"/>
    <property type="match status" value="1"/>
</dbReference>
<keyword evidence="2 9" id="KW-0004">4Fe-4S</keyword>
<dbReference type="InterPro" id="IPR004786">
    <property type="entry name" value="6-phosphgluc_deHydtase"/>
</dbReference>
<feature type="binding site" evidence="9">
    <location>
        <position position="154"/>
    </location>
    <ligand>
        <name>[4Fe-4S] cluster</name>
        <dbReference type="ChEBI" id="CHEBI:49883"/>
    </ligand>
</feature>
<keyword evidence="14" id="KW-1185">Reference proteome</keyword>
<dbReference type="OrthoDB" id="9807077at2"/>
<dbReference type="InterPro" id="IPR020558">
    <property type="entry name" value="DiOHA_6PGluconate_deHydtase_CS"/>
</dbReference>
<keyword evidence="7 9" id="KW-0456">Lyase</keyword>
<comment type="cofactor">
    <cofactor evidence="9">
        <name>[4Fe-4S] cluster</name>
        <dbReference type="ChEBI" id="CHEBI:49883"/>
    </cofactor>
    <text evidence="9">Binds 1 [4Fe-4S] cluster.</text>
</comment>
<dbReference type="GO" id="GO:0051539">
    <property type="term" value="F:4 iron, 4 sulfur cluster binding"/>
    <property type="evidence" value="ECO:0007669"/>
    <property type="project" value="UniProtKB-UniRule"/>
</dbReference>
<comment type="catalytic activity">
    <reaction evidence="9">
        <text>6-phospho-D-gluconate = 2-dehydro-3-deoxy-6-phospho-D-gluconate + H2O</text>
        <dbReference type="Rhea" id="RHEA:17277"/>
        <dbReference type="ChEBI" id="CHEBI:15377"/>
        <dbReference type="ChEBI" id="CHEBI:57569"/>
        <dbReference type="ChEBI" id="CHEBI:58759"/>
        <dbReference type="EC" id="4.2.1.12"/>
    </reaction>
</comment>
<dbReference type="PANTHER" id="PTHR43661">
    <property type="entry name" value="D-XYLONATE DEHYDRATASE"/>
    <property type="match status" value="1"/>
</dbReference>
<dbReference type="RefSeq" id="WP_131907679.1">
    <property type="nucleotide sequence ID" value="NZ_BAAAFU010000007.1"/>
</dbReference>
<reference evidence="13 14" key="1">
    <citation type="submission" date="2019-03" db="EMBL/GenBank/DDBJ databases">
        <title>Genomic Encyclopedia of Type Strains, Phase IV (KMG-IV): sequencing the most valuable type-strain genomes for metagenomic binning, comparative biology and taxonomic classification.</title>
        <authorList>
            <person name="Goeker M."/>
        </authorList>
    </citation>
    <scope>NUCLEOTIDE SEQUENCE [LARGE SCALE GENOMIC DNA]</scope>
    <source>
        <strain evidence="13 14">DSM 24830</strain>
    </source>
</reference>
<dbReference type="Proteomes" id="UP000294887">
    <property type="component" value="Unassembled WGS sequence"/>
</dbReference>
<evidence type="ECO:0000256" key="2">
    <source>
        <dbReference type="ARBA" id="ARBA00022485"/>
    </source>
</evidence>
<organism evidence="13 14">
    <name type="scientific">Cocleimonas flava</name>
    <dbReference type="NCBI Taxonomy" id="634765"/>
    <lineage>
        <taxon>Bacteria</taxon>
        <taxon>Pseudomonadati</taxon>
        <taxon>Pseudomonadota</taxon>
        <taxon>Gammaproteobacteria</taxon>
        <taxon>Thiotrichales</taxon>
        <taxon>Thiotrichaceae</taxon>
        <taxon>Cocleimonas</taxon>
    </lineage>
</organism>
<dbReference type="GO" id="GO:0046872">
    <property type="term" value="F:metal ion binding"/>
    <property type="evidence" value="ECO:0007669"/>
    <property type="project" value="UniProtKB-KW"/>
</dbReference>
<dbReference type="InterPro" id="IPR000581">
    <property type="entry name" value="ILV_EDD_N"/>
</dbReference>
<dbReference type="SUPFAM" id="SSF143975">
    <property type="entry name" value="IlvD/EDD N-terminal domain-like"/>
    <property type="match status" value="1"/>
</dbReference>
<dbReference type="Gene3D" id="3.50.30.80">
    <property type="entry name" value="IlvD/EDD C-terminal domain-like"/>
    <property type="match status" value="1"/>
</dbReference>
<evidence type="ECO:0000256" key="4">
    <source>
        <dbReference type="ARBA" id="ARBA00023004"/>
    </source>
</evidence>
<dbReference type="NCBIfam" id="TIGR01196">
    <property type="entry name" value="edd"/>
    <property type="match status" value="1"/>
</dbReference>
<proteinExistence type="inferred from homology"/>
<evidence type="ECO:0000259" key="12">
    <source>
        <dbReference type="Pfam" id="PF24877"/>
    </source>
</evidence>
<sequence length="613" mass="65430">MNTLIQKVTNNIIERSKPYREVYLGRIADADSRGVHRSALGCSNLAHGFAACSAGDKALLSEDVVPNIAIVSAYNDMLSAHQPFEAFPKIIKQALHEAGATGQFAGGVPAMCDGVTQSQPGMELSLFSRDVIAQATAIALSHNMFDGALYLGVCDKIVPGLMIGALTFGHLPAVFVPGGPMPSGISNEVKVKVRQDFAQGKVDEKTLLLSESGSYHSPGTCTFYGTANSNQMMMEIMGLHLPGSSFVIANTPLRDELTKAASKQVLSLIDTETSSMGIGKMLDEKSFVNAIIGLLTTGGSSNHTLHLVAMARAAGIVINWQDFHDLSQVIPLLTKLYPNGSADVNHFHNAGGMPVVIDQLLENGLIHDDVKTIMGEGLSAYTSMPKLKGDAGTEKLKWKKKKYKEENKNIVSTVAEPFSHHGGLTILDGNIGRSVIKTSALKPEHHLIEAPAEVFNSQEALQEAYQRGELNKDFVAVVRYQGPKSNGMPELHGLLPALGSLQDEGFKIAIITDGRMSGASGKVASAIHMTPEASEGGVIAEIEQGDMIRLDVENSTVELLVHPTELAKRKIVPPDLSGNRFAMGRELFSSLRGNVSGAEEGASIFNLPGEESA</sequence>
<dbReference type="HAMAP" id="MF_02094">
    <property type="entry name" value="Edd"/>
    <property type="match status" value="1"/>
</dbReference>
<evidence type="ECO:0000256" key="9">
    <source>
        <dbReference type="HAMAP-Rule" id="MF_02094"/>
    </source>
</evidence>
<evidence type="ECO:0000313" key="14">
    <source>
        <dbReference type="Proteomes" id="UP000294887"/>
    </source>
</evidence>
<dbReference type="SUPFAM" id="SSF52016">
    <property type="entry name" value="LeuD/IlvD-like"/>
    <property type="match status" value="1"/>
</dbReference>
<evidence type="ECO:0000256" key="6">
    <source>
        <dbReference type="ARBA" id="ARBA00023064"/>
    </source>
</evidence>
<keyword evidence="8 9" id="KW-0119">Carbohydrate metabolism</keyword>
<name>A0A4R1ETE5_9GAMM</name>
<feature type="domain" description="Dihydroxy-acid/6-phosphogluconate dehydratase N-terminal" evidence="11">
    <location>
        <begin position="66"/>
        <end position="379"/>
    </location>
</feature>
<evidence type="ECO:0000256" key="1">
    <source>
        <dbReference type="ARBA" id="ARBA00006486"/>
    </source>
</evidence>
<keyword evidence="6 9" id="KW-0311">Gluconate utilization</keyword>
<gene>
    <name evidence="9" type="primary">edd</name>
    <name evidence="13" type="ORF">EV695_3942</name>
</gene>
<dbReference type="GO" id="GO:0009255">
    <property type="term" value="P:Entner-Doudoroff pathway through 6-phosphogluconate"/>
    <property type="evidence" value="ECO:0007669"/>
    <property type="project" value="UniProtKB-UniRule"/>
</dbReference>